<dbReference type="Gene3D" id="3.30.450.90">
    <property type="match status" value="1"/>
</dbReference>
<evidence type="ECO:0000256" key="2">
    <source>
        <dbReference type="ARBA" id="ARBA00022741"/>
    </source>
</evidence>
<reference evidence="5 6" key="1">
    <citation type="journal article" date="2015" name="Nature">
        <title>rRNA introns, odd ribosomes, and small enigmatic genomes across a large radiation of phyla.</title>
        <authorList>
            <person name="Brown C.T."/>
            <person name="Hug L.A."/>
            <person name="Thomas B.C."/>
            <person name="Sharon I."/>
            <person name="Castelle C.J."/>
            <person name="Singh A."/>
            <person name="Wilkins M.J."/>
            <person name="Williams K.H."/>
            <person name="Banfield J.F."/>
        </authorList>
    </citation>
    <scope>NUCLEOTIDE SEQUENCE [LARGE SCALE GENOMIC DNA]</scope>
</reference>
<dbReference type="InterPro" id="IPR007831">
    <property type="entry name" value="T2SS_GspE_N"/>
</dbReference>
<dbReference type="AlphaFoldDB" id="A0A0G0L4F5"/>
<evidence type="ECO:0000256" key="1">
    <source>
        <dbReference type="ARBA" id="ARBA00006611"/>
    </source>
</evidence>
<evidence type="ECO:0000313" key="5">
    <source>
        <dbReference type="EMBL" id="KKQ85902.1"/>
    </source>
</evidence>
<dbReference type="PATRIC" id="fig|1618570.3.peg.351"/>
<dbReference type="GO" id="GO:0005886">
    <property type="term" value="C:plasma membrane"/>
    <property type="evidence" value="ECO:0007669"/>
    <property type="project" value="TreeGrafter"/>
</dbReference>
<keyword evidence="3" id="KW-0067">ATP-binding</keyword>
<dbReference type="Gene3D" id="3.40.50.300">
    <property type="entry name" value="P-loop containing nucleotide triphosphate hydrolases"/>
    <property type="match status" value="1"/>
</dbReference>
<comment type="similarity">
    <text evidence="1">Belongs to the GSP E family.</text>
</comment>
<dbReference type="SUPFAM" id="SSF160246">
    <property type="entry name" value="EspE N-terminal domain-like"/>
    <property type="match status" value="1"/>
</dbReference>
<dbReference type="InterPro" id="IPR001482">
    <property type="entry name" value="T2SS/T4SS_dom"/>
</dbReference>
<evidence type="ECO:0000256" key="3">
    <source>
        <dbReference type="ARBA" id="ARBA00022840"/>
    </source>
</evidence>
<dbReference type="STRING" id="1618570.UT08_C0003G0065"/>
<dbReference type="InterPro" id="IPR037257">
    <property type="entry name" value="T2SS_E_N_sf"/>
</dbReference>
<organism evidence="5 6">
    <name type="scientific">Candidatus Woesebacteria bacterium GW2011_GWB1_38_8</name>
    <dbReference type="NCBI Taxonomy" id="1618570"/>
    <lineage>
        <taxon>Bacteria</taxon>
        <taxon>Candidatus Woeseibacteriota</taxon>
    </lineage>
</organism>
<sequence length="585" mass="64673">MPAISSQQFTSSLPTNSDGVRTLSDILASHNVLNPETAKKVKLAEVQTGKPQEEILLRQQLVDENQLTRAKSELYNIPFIDLTTIPVSPEALSVLPQEVARRFKVFPVSIDPVSKQIILAMVDPFDLTAIEFVEQKTGYLAKPAISEPTKIETMLSTSYTTSLAKEVSEALREVPSQDKIKTLDLRSTTGLIREEKVAEVVTHILGFAAKARASDVHIEPQEKATRVRYRIDGILQEKLTIPRELHDALISRIKILSGMKIDEKRVPQDGRFNFRSEEEEVDLRVSSLPTTWGEKIVMRLLKKSGGVPTLQDLGLRGRALRDLEEAILRPHGIILICGPTGSGKTTTLYSIIQKISTPKVNIVTLEDPIEYKIQGVNQVQVNPAAGLTFASGLRSFLRQDPNIILVGEIRDQETADLAVQAALTGHLVFSTLHTNNAAGALPRLLDMGAEPYLLASSMTAIVAQRVVRNIHEACKAPYTPEPRIVQDMKTVLGSLWPKDKDANLKLYRGNGDPECGNSGYWGRVGIFEVLPVSEKISRLILERASASQIEKQAREIGMIAMKQDGYMKVLEGVSTMEEVLRVAQE</sequence>
<dbReference type="PANTHER" id="PTHR30258">
    <property type="entry name" value="TYPE II SECRETION SYSTEM PROTEIN GSPE-RELATED"/>
    <property type="match status" value="1"/>
</dbReference>
<dbReference type="SUPFAM" id="SSF52540">
    <property type="entry name" value="P-loop containing nucleoside triphosphate hydrolases"/>
    <property type="match status" value="1"/>
</dbReference>
<dbReference type="Proteomes" id="UP000034081">
    <property type="component" value="Unassembled WGS sequence"/>
</dbReference>
<dbReference type="FunFam" id="3.40.50.300:FF:000398">
    <property type="entry name" value="Type IV pilus assembly ATPase PilB"/>
    <property type="match status" value="1"/>
</dbReference>
<accession>A0A0G0L4F5</accession>
<dbReference type="CDD" id="cd01129">
    <property type="entry name" value="PulE-GspE-like"/>
    <property type="match status" value="1"/>
</dbReference>
<feature type="domain" description="AAA+ ATPase" evidence="4">
    <location>
        <begin position="330"/>
        <end position="451"/>
    </location>
</feature>
<dbReference type="SMART" id="SM00382">
    <property type="entry name" value="AAA"/>
    <property type="match status" value="1"/>
</dbReference>
<comment type="caution">
    <text evidence="5">The sequence shown here is derived from an EMBL/GenBank/DDBJ whole genome shotgun (WGS) entry which is preliminary data.</text>
</comment>
<keyword evidence="2" id="KW-0547">Nucleotide-binding</keyword>
<dbReference type="Gene3D" id="3.30.300.160">
    <property type="entry name" value="Type II secretion system, protein E, N-terminal domain"/>
    <property type="match status" value="1"/>
</dbReference>
<dbReference type="GO" id="GO:0016887">
    <property type="term" value="F:ATP hydrolysis activity"/>
    <property type="evidence" value="ECO:0007669"/>
    <property type="project" value="TreeGrafter"/>
</dbReference>
<dbReference type="PANTHER" id="PTHR30258:SF2">
    <property type="entry name" value="COMG OPERON PROTEIN 1"/>
    <property type="match status" value="1"/>
</dbReference>
<dbReference type="EMBL" id="LBVL01000003">
    <property type="protein sequence ID" value="KKQ85902.1"/>
    <property type="molecule type" value="Genomic_DNA"/>
</dbReference>
<gene>
    <name evidence="5" type="ORF">UT08_C0003G0065</name>
</gene>
<proteinExistence type="inferred from homology"/>
<evidence type="ECO:0000313" key="6">
    <source>
        <dbReference type="Proteomes" id="UP000034081"/>
    </source>
</evidence>
<dbReference type="InterPro" id="IPR003593">
    <property type="entry name" value="AAA+_ATPase"/>
</dbReference>
<name>A0A0G0L4F5_9BACT</name>
<dbReference type="InterPro" id="IPR027417">
    <property type="entry name" value="P-loop_NTPase"/>
</dbReference>
<dbReference type="GO" id="GO:0005524">
    <property type="term" value="F:ATP binding"/>
    <property type="evidence" value="ECO:0007669"/>
    <property type="project" value="UniProtKB-KW"/>
</dbReference>
<evidence type="ECO:0000259" key="4">
    <source>
        <dbReference type="SMART" id="SM00382"/>
    </source>
</evidence>
<dbReference type="Pfam" id="PF05157">
    <property type="entry name" value="MshEN"/>
    <property type="match status" value="1"/>
</dbReference>
<protein>
    <submittedName>
        <fullName evidence="5">General secretory pathway protein E</fullName>
    </submittedName>
</protein>
<dbReference type="Pfam" id="PF00437">
    <property type="entry name" value="T2SSE"/>
    <property type="match status" value="1"/>
</dbReference>